<dbReference type="OrthoDB" id="9792500at2"/>
<comment type="similarity">
    <text evidence="1">Belongs to the universal stress protein A family.</text>
</comment>
<sequence>MYDNILIPVAFGEDRDHARAEQVAKHLSSDGALITLLHVLEQIPVYAAEFVPSDLVIGNRERLATRLQVMAAELPNGQSALIEGATGRSITDYAQQHGVDLIVMPSHQPALSDILLGSTAAWVTRHAPCAVHVIR</sequence>
<dbReference type="InterPro" id="IPR006016">
    <property type="entry name" value="UspA"/>
</dbReference>
<evidence type="ECO:0000313" key="4">
    <source>
        <dbReference type="Proteomes" id="UP000186336"/>
    </source>
</evidence>
<dbReference type="SUPFAM" id="SSF52402">
    <property type="entry name" value="Adenine nucleotide alpha hydrolases-like"/>
    <property type="match status" value="1"/>
</dbReference>
<dbReference type="Proteomes" id="UP000186336">
    <property type="component" value="Chromosome"/>
</dbReference>
<reference evidence="3 4" key="1">
    <citation type="submission" date="2017-01" db="EMBL/GenBank/DDBJ databases">
        <title>Complete genome of Tateyamaria omphalii DOK1-4 isolated from seawater in Dokdo.</title>
        <authorList>
            <person name="Kim J.H."/>
            <person name="Chi W.-J."/>
        </authorList>
    </citation>
    <scope>NUCLEOTIDE SEQUENCE [LARGE SCALE GENOMIC DNA]</scope>
    <source>
        <strain evidence="3 4">DOK1-4</strain>
    </source>
</reference>
<dbReference type="InterPro" id="IPR006015">
    <property type="entry name" value="Universal_stress_UspA"/>
</dbReference>
<name>A0A1P8MRZ3_9RHOB</name>
<dbReference type="Gene3D" id="3.40.50.620">
    <property type="entry name" value="HUPs"/>
    <property type="match status" value="1"/>
</dbReference>
<dbReference type="Pfam" id="PF00582">
    <property type="entry name" value="Usp"/>
    <property type="match status" value="1"/>
</dbReference>
<dbReference type="AlphaFoldDB" id="A0A1P8MRZ3"/>
<dbReference type="EMBL" id="CP019312">
    <property type="protein sequence ID" value="APX10763.1"/>
    <property type="molecule type" value="Genomic_DNA"/>
</dbReference>
<dbReference type="RefSeq" id="WP_076626630.1">
    <property type="nucleotide sequence ID" value="NZ_CP019312.1"/>
</dbReference>
<feature type="domain" description="UspA" evidence="2">
    <location>
        <begin position="1"/>
        <end position="135"/>
    </location>
</feature>
<evidence type="ECO:0000259" key="2">
    <source>
        <dbReference type="Pfam" id="PF00582"/>
    </source>
</evidence>
<evidence type="ECO:0000256" key="1">
    <source>
        <dbReference type="ARBA" id="ARBA00008791"/>
    </source>
</evidence>
<dbReference type="KEGG" id="tom:BWR18_02925"/>
<protein>
    <submittedName>
        <fullName evidence="3">Universal stress protein</fullName>
    </submittedName>
</protein>
<dbReference type="CDD" id="cd00293">
    <property type="entry name" value="USP-like"/>
    <property type="match status" value="1"/>
</dbReference>
<dbReference type="PRINTS" id="PR01438">
    <property type="entry name" value="UNVRSLSTRESS"/>
</dbReference>
<dbReference type="PANTHER" id="PTHR46268:SF6">
    <property type="entry name" value="UNIVERSAL STRESS PROTEIN UP12"/>
    <property type="match status" value="1"/>
</dbReference>
<accession>A0A1P8MRZ3</accession>
<organism evidence="3 4">
    <name type="scientific">Tateyamaria omphalii</name>
    <dbReference type="NCBI Taxonomy" id="299262"/>
    <lineage>
        <taxon>Bacteria</taxon>
        <taxon>Pseudomonadati</taxon>
        <taxon>Pseudomonadota</taxon>
        <taxon>Alphaproteobacteria</taxon>
        <taxon>Rhodobacterales</taxon>
        <taxon>Roseobacteraceae</taxon>
        <taxon>Tateyamaria</taxon>
    </lineage>
</organism>
<gene>
    <name evidence="3" type="ORF">BWR18_02925</name>
</gene>
<dbReference type="PANTHER" id="PTHR46268">
    <property type="entry name" value="STRESS RESPONSE PROTEIN NHAX"/>
    <property type="match status" value="1"/>
</dbReference>
<keyword evidence="4" id="KW-1185">Reference proteome</keyword>
<evidence type="ECO:0000313" key="3">
    <source>
        <dbReference type="EMBL" id="APX10763.1"/>
    </source>
</evidence>
<dbReference type="STRING" id="299262.BWR18_02925"/>
<dbReference type="InterPro" id="IPR014729">
    <property type="entry name" value="Rossmann-like_a/b/a_fold"/>
</dbReference>
<proteinExistence type="inferred from homology"/>